<dbReference type="AlphaFoldDB" id="A0A1L7CUU9"/>
<dbReference type="Proteomes" id="UP000185434">
    <property type="component" value="Chromosome"/>
</dbReference>
<keyword evidence="7" id="KW-1185">Reference proteome</keyword>
<dbReference type="Gene3D" id="3.40.50.2000">
    <property type="entry name" value="Glycogen Phosphorylase B"/>
    <property type="match status" value="2"/>
</dbReference>
<dbReference type="SUPFAM" id="SSF53756">
    <property type="entry name" value="UDP-Glycosyltransferase/glycogen phosphorylase"/>
    <property type="match status" value="1"/>
</dbReference>
<dbReference type="PANTHER" id="PTHR12526:SF640">
    <property type="entry name" value="COLANIC ACID BIOSYNTHESIS GLYCOSYLTRANSFERASE WCAL-RELATED"/>
    <property type="match status" value="1"/>
</dbReference>
<dbReference type="CDD" id="cd03801">
    <property type="entry name" value="GT4_PimA-like"/>
    <property type="match status" value="1"/>
</dbReference>
<dbReference type="EMBL" id="CP009247">
    <property type="protein sequence ID" value="APT89645.1"/>
    <property type="molecule type" value="Genomic_DNA"/>
</dbReference>
<evidence type="ECO:0000256" key="2">
    <source>
        <dbReference type="ARBA" id="ARBA00022676"/>
    </source>
</evidence>
<feature type="domain" description="Glycosyl transferase family 1" evidence="4">
    <location>
        <begin position="204"/>
        <end position="358"/>
    </location>
</feature>
<proteinExistence type="inferred from homology"/>
<keyword evidence="3" id="KW-0808">Transferase</keyword>
<accession>A0A1L7CUU9</accession>
<feature type="domain" description="Glycosyltransferase subfamily 4-like N-terminal" evidence="5">
    <location>
        <begin position="17"/>
        <end position="180"/>
    </location>
</feature>
<dbReference type="STRING" id="1437875.CFRA_10875"/>
<dbReference type="GO" id="GO:0016757">
    <property type="term" value="F:glycosyltransferase activity"/>
    <property type="evidence" value="ECO:0007669"/>
    <property type="project" value="UniProtKB-KW"/>
</dbReference>
<evidence type="ECO:0000313" key="6">
    <source>
        <dbReference type="EMBL" id="APT89645.1"/>
    </source>
</evidence>
<dbReference type="InterPro" id="IPR028098">
    <property type="entry name" value="Glyco_trans_4-like_N"/>
</dbReference>
<evidence type="ECO:0000313" key="7">
    <source>
        <dbReference type="Proteomes" id="UP000185434"/>
    </source>
</evidence>
<dbReference type="Pfam" id="PF00534">
    <property type="entry name" value="Glycos_transf_1"/>
    <property type="match status" value="1"/>
</dbReference>
<evidence type="ECO:0000259" key="5">
    <source>
        <dbReference type="Pfam" id="PF13439"/>
    </source>
</evidence>
<evidence type="ECO:0000259" key="4">
    <source>
        <dbReference type="Pfam" id="PF00534"/>
    </source>
</evidence>
<gene>
    <name evidence="6" type="ORF">CFRA_10875</name>
</gene>
<dbReference type="Pfam" id="PF13439">
    <property type="entry name" value="Glyco_transf_4"/>
    <property type="match status" value="1"/>
</dbReference>
<comment type="similarity">
    <text evidence="1">Belongs to the glycosyltransferase group 1 family. Glycosyltransferase 4 subfamily.</text>
</comment>
<evidence type="ECO:0008006" key="8">
    <source>
        <dbReference type="Google" id="ProtNLM"/>
    </source>
</evidence>
<dbReference type="InterPro" id="IPR001296">
    <property type="entry name" value="Glyco_trans_1"/>
</dbReference>
<sequence length="380" mass="40713">MKILLLCWRDTAHPQGGGSERYLERVGAYLARHGHEVVYQTAVYPGAARREVRDGMTFSRAGGRYTVYVRAAVAMLAGRLGLGPLRDVDAVVDTQNGIPFFARVFAGRPTVLLTHHCHRAQWPVAGPVIGRLGWWLESWLAPRVYRGAPYVTVSASSRGQLVELGVDPGRIRIVANGVDPLEVPDVGTGADTDAPPATAPVPDAPVRVVTLSRLVPHKRIEHAMAAVAELPGVVLDVIGSGWWGPRLREHARDLGVEDRVVFHGQVDEATKHRILAGAALHLMPSAAEGWGLAVVEAAQHGVPTVGYAASGGLRDSIDHGRTGVLVEPDDPRAFTAAVRSLLDDDAVRAAMGERARAWAAGFSWADTGAAFEELLAEIAR</sequence>
<keyword evidence="2" id="KW-0328">Glycosyltransferase</keyword>
<name>A0A1L7CUU9_9CORY</name>
<dbReference type="PANTHER" id="PTHR12526">
    <property type="entry name" value="GLYCOSYLTRANSFERASE"/>
    <property type="match status" value="1"/>
</dbReference>
<reference evidence="6 7" key="1">
    <citation type="submission" date="2014-08" db="EMBL/GenBank/DDBJ databases">
        <title>Complete genome sequence of Corynebacterium frankenforstense ST18(T) (=DSM 45800(T)), isolated from raw cow milk.</title>
        <authorList>
            <person name="Ruckert C."/>
            <person name="Albersmeier A."/>
            <person name="Winkler A."/>
            <person name="Lipski A."/>
            <person name="Kalinowski J."/>
        </authorList>
    </citation>
    <scope>NUCLEOTIDE SEQUENCE [LARGE SCALE GENOMIC DNA]</scope>
    <source>
        <strain evidence="6 7">ST18</strain>
    </source>
</reference>
<dbReference type="OrthoDB" id="9806887at2"/>
<evidence type="ECO:0000256" key="3">
    <source>
        <dbReference type="ARBA" id="ARBA00022679"/>
    </source>
</evidence>
<dbReference type="RefSeq" id="WP_075664643.1">
    <property type="nucleotide sequence ID" value="NZ_CP009247.1"/>
</dbReference>
<organism evidence="6 7">
    <name type="scientific">Corynebacterium frankenforstense DSM 45800</name>
    <dbReference type="NCBI Taxonomy" id="1437875"/>
    <lineage>
        <taxon>Bacteria</taxon>
        <taxon>Bacillati</taxon>
        <taxon>Actinomycetota</taxon>
        <taxon>Actinomycetes</taxon>
        <taxon>Mycobacteriales</taxon>
        <taxon>Corynebacteriaceae</taxon>
        <taxon>Corynebacterium</taxon>
    </lineage>
</organism>
<evidence type="ECO:0000256" key="1">
    <source>
        <dbReference type="ARBA" id="ARBA00009481"/>
    </source>
</evidence>
<dbReference type="KEGG" id="cfk:CFRA_10875"/>
<protein>
    <recommendedName>
        <fullName evidence="8">Glycosyl transferase</fullName>
    </recommendedName>
</protein>